<gene>
    <name evidence="2" type="ORF">UFOPK1684_01289</name>
</gene>
<evidence type="ECO:0000313" key="2">
    <source>
        <dbReference type="EMBL" id="CAB4579457.1"/>
    </source>
</evidence>
<organism evidence="2">
    <name type="scientific">freshwater metagenome</name>
    <dbReference type="NCBI Taxonomy" id="449393"/>
    <lineage>
        <taxon>unclassified sequences</taxon>
        <taxon>metagenomes</taxon>
        <taxon>ecological metagenomes</taxon>
    </lineage>
</organism>
<sequence length="67" mass="7274">MADAEFHHSIAKTNAEVGAAKPKICVSKRRISQNHRENGGAHDDETTNGLSAQNLLYPQSLEVFTPA</sequence>
<feature type="compositionally biased region" description="Basic and acidic residues" evidence="1">
    <location>
        <begin position="34"/>
        <end position="45"/>
    </location>
</feature>
<proteinExistence type="predicted"/>
<name>A0A6J6EU20_9ZZZZ</name>
<feature type="region of interest" description="Disordered" evidence="1">
    <location>
        <begin position="22"/>
        <end position="52"/>
    </location>
</feature>
<evidence type="ECO:0000256" key="1">
    <source>
        <dbReference type="SAM" id="MobiDB-lite"/>
    </source>
</evidence>
<reference evidence="2" key="1">
    <citation type="submission" date="2020-05" db="EMBL/GenBank/DDBJ databases">
        <authorList>
            <person name="Chiriac C."/>
            <person name="Salcher M."/>
            <person name="Ghai R."/>
            <person name="Kavagutti S V."/>
        </authorList>
    </citation>
    <scope>NUCLEOTIDE SEQUENCE</scope>
</reference>
<protein>
    <submittedName>
        <fullName evidence="2">Unannotated protein</fullName>
    </submittedName>
</protein>
<accession>A0A6J6EU20</accession>
<dbReference type="EMBL" id="CAEZTM010000077">
    <property type="protein sequence ID" value="CAB4579457.1"/>
    <property type="molecule type" value="Genomic_DNA"/>
</dbReference>
<dbReference type="AlphaFoldDB" id="A0A6J6EU20"/>